<evidence type="ECO:0000256" key="2">
    <source>
        <dbReference type="ARBA" id="ARBA00022857"/>
    </source>
</evidence>
<evidence type="ECO:0000313" key="4">
    <source>
        <dbReference type="EMBL" id="KAF1843139.1"/>
    </source>
</evidence>
<comment type="similarity">
    <text evidence="1">Belongs to the short-chain dehydrogenases/reductases (SDR) family.</text>
</comment>
<name>A0A9P4L6B9_9PLEO</name>
<feature type="non-terminal residue" evidence="4">
    <location>
        <position position="321"/>
    </location>
</feature>
<sequence>MTLNPDSLPDLTGKVYIVTGATSGIGYSTASRLAQKNAHVYICARTTEKGNATISTIISTHPHAQLSVLVMDHLRLSSVVTATQHFLSKETRLDGLVNNAGIMATPFAMTEDGYEAQWQTNYLAHWVFTSHLLPLLRATATRAKAEGSPAGSVRIVNLSSFGHFSAPTGGIHFADTSLRDGKNMQRYGQSKLANVLHMKSLQERFGPNSPSVAAGDEEIWVSAVHPGLVKSNLGDRAELPGLMWALIMPFQWIGGMVDQDKGSWTSLFCVASPEMKREDSGKYFQRIADPNGWQSGMAKDEKLAEKLEDWTRKEMAKGGWI</sequence>
<dbReference type="GO" id="GO:0016491">
    <property type="term" value="F:oxidoreductase activity"/>
    <property type="evidence" value="ECO:0007669"/>
    <property type="project" value="UniProtKB-KW"/>
</dbReference>
<protein>
    <submittedName>
        <fullName evidence="4">NAD(P)-binding protein</fullName>
    </submittedName>
</protein>
<keyword evidence="3" id="KW-0560">Oxidoreductase</keyword>
<gene>
    <name evidence="4" type="ORF">K460DRAFT_315124</name>
</gene>
<dbReference type="GeneID" id="63847555"/>
<dbReference type="InterPro" id="IPR036291">
    <property type="entry name" value="NAD(P)-bd_dom_sf"/>
</dbReference>
<dbReference type="Gene3D" id="3.40.50.720">
    <property type="entry name" value="NAD(P)-binding Rossmann-like Domain"/>
    <property type="match status" value="1"/>
</dbReference>
<proteinExistence type="inferred from homology"/>
<evidence type="ECO:0000256" key="1">
    <source>
        <dbReference type="ARBA" id="ARBA00006484"/>
    </source>
</evidence>
<dbReference type="PANTHER" id="PTHR24320:SF282">
    <property type="entry name" value="WW DOMAIN-CONTAINING OXIDOREDUCTASE"/>
    <property type="match status" value="1"/>
</dbReference>
<dbReference type="EMBL" id="ML976617">
    <property type="protein sequence ID" value="KAF1843139.1"/>
    <property type="molecule type" value="Genomic_DNA"/>
</dbReference>
<keyword evidence="5" id="KW-1185">Reference proteome</keyword>
<dbReference type="RefSeq" id="XP_040785702.1">
    <property type="nucleotide sequence ID" value="XM_040930303.1"/>
</dbReference>
<evidence type="ECO:0000256" key="3">
    <source>
        <dbReference type="ARBA" id="ARBA00023002"/>
    </source>
</evidence>
<reference evidence="4" key="1">
    <citation type="submission" date="2020-01" db="EMBL/GenBank/DDBJ databases">
        <authorList>
            <consortium name="DOE Joint Genome Institute"/>
            <person name="Haridas S."/>
            <person name="Albert R."/>
            <person name="Binder M."/>
            <person name="Bloem J."/>
            <person name="Labutti K."/>
            <person name="Salamov A."/>
            <person name="Andreopoulos B."/>
            <person name="Baker S.E."/>
            <person name="Barry K."/>
            <person name="Bills G."/>
            <person name="Bluhm B.H."/>
            <person name="Cannon C."/>
            <person name="Castanera R."/>
            <person name="Culley D.E."/>
            <person name="Daum C."/>
            <person name="Ezra D."/>
            <person name="Gonzalez J.B."/>
            <person name="Henrissat B."/>
            <person name="Kuo A."/>
            <person name="Liang C."/>
            <person name="Lipzen A."/>
            <person name="Lutzoni F."/>
            <person name="Magnuson J."/>
            <person name="Mondo S."/>
            <person name="Nolan M."/>
            <person name="Ohm R."/>
            <person name="Pangilinan J."/>
            <person name="Park H.-J."/>
            <person name="Ramirez L."/>
            <person name="Alfaro M."/>
            <person name="Sun H."/>
            <person name="Tritt A."/>
            <person name="Yoshinaga Y."/>
            <person name="Zwiers L.-H."/>
            <person name="Turgeon B.G."/>
            <person name="Goodwin S.B."/>
            <person name="Spatafora J.W."/>
            <person name="Crous P.W."/>
            <person name="Grigoriev I.V."/>
        </authorList>
    </citation>
    <scope>NUCLEOTIDE SEQUENCE</scope>
    <source>
        <strain evidence="4">CBS 394.84</strain>
    </source>
</reference>
<dbReference type="InterPro" id="IPR002347">
    <property type="entry name" value="SDR_fam"/>
</dbReference>
<dbReference type="SUPFAM" id="SSF51735">
    <property type="entry name" value="NAD(P)-binding Rossmann-fold domains"/>
    <property type="match status" value="1"/>
</dbReference>
<dbReference type="Proteomes" id="UP000800039">
    <property type="component" value="Unassembled WGS sequence"/>
</dbReference>
<dbReference type="PRINTS" id="PR00081">
    <property type="entry name" value="GDHRDH"/>
</dbReference>
<keyword evidence="2" id="KW-0521">NADP</keyword>
<comment type="caution">
    <text evidence="4">The sequence shown here is derived from an EMBL/GenBank/DDBJ whole genome shotgun (WGS) entry which is preliminary data.</text>
</comment>
<dbReference type="OrthoDB" id="191139at2759"/>
<organism evidence="4 5">
    <name type="scientific">Cucurbitaria berberidis CBS 394.84</name>
    <dbReference type="NCBI Taxonomy" id="1168544"/>
    <lineage>
        <taxon>Eukaryota</taxon>
        <taxon>Fungi</taxon>
        <taxon>Dikarya</taxon>
        <taxon>Ascomycota</taxon>
        <taxon>Pezizomycotina</taxon>
        <taxon>Dothideomycetes</taxon>
        <taxon>Pleosporomycetidae</taxon>
        <taxon>Pleosporales</taxon>
        <taxon>Pleosporineae</taxon>
        <taxon>Cucurbitariaceae</taxon>
        <taxon>Cucurbitaria</taxon>
    </lineage>
</organism>
<dbReference type="PANTHER" id="PTHR24320">
    <property type="entry name" value="RETINOL DEHYDROGENASE"/>
    <property type="match status" value="1"/>
</dbReference>
<accession>A0A9P4L6B9</accession>
<evidence type="ECO:0000313" key="5">
    <source>
        <dbReference type="Proteomes" id="UP000800039"/>
    </source>
</evidence>
<dbReference type="AlphaFoldDB" id="A0A9P4L6B9"/>
<dbReference type="Pfam" id="PF00106">
    <property type="entry name" value="adh_short"/>
    <property type="match status" value="1"/>
</dbReference>